<organism evidence="2 3">
    <name type="scientific">Pseudobacteriovorax antillogorgiicola</name>
    <dbReference type="NCBI Taxonomy" id="1513793"/>
    <lineage>
        <taxon>Bacteria</taxon>
        <taxon>Pseudomonadati</taxon>
        <taxon>Bdellovibrionota</taxon>
        <taxon>Oligoflexia</taxon>
        <taxon>Oligoflexales</taxon>
        <taxon>Pseudobacteriovoracaceae</taxon>
        <taxon>Pseudobacteriovorax</taxon>
    </lineage>
</organism>
<dbReference type="AlphaFoldDB" id="A0A1Y6BAC3"/>
<dbReference type="OrthoDB" id="5289650at2"/>
<reference evidence="3" key="1">
    <citation type="submission" date="2017-04" db="EMBL/GenBank/DDBJ databases">
        <authorList>
            <person name="Varghese N."/>
            <person name="Submissions S."/>
        </authorList>
    </citation>
    <scope>NUCLEOTIDE SEQUENCE [LARGE SCALE GENOMIC DNA]</scope>
    <source>
        <strain evidence="3">RKEM611</strain>
    </source>
</reference>
<dbReference type="Proteomes" id="UP000192907">
    <property type="component" value="Unassembled WGS sequence"/>
</dbReference>
<dbReference type="InterPro" id="IPR018114">
    <property type="entry name" value="TRYPSIN_HIS"/>
</dbReference>
<gene>
    <name evidence="2" type="ORF">SAMN06296036_103169</name>
</gene>
<dbReference type="GO" id="GO:0006508">
    <property type="term" value="P:proteolysis"/>
    <property type="evidence" value="ECO:0007669"/>
    <property type="project" value="InterPro"/>
</dbReference>
<dbReference type="SUPFAM" id="SSF50494">
    <property type="entry name" value="Trypsin-like serine proteases"/>
    <property type="match status" value="1"/>
</dbReference>
<dbReference type="InterPro" id="IPR051333">
    <property type="entry name" value="CLIP_Serine_Protease"/>
</dbReference>
<accession>A0A1Y6BAC3</accession>
<dbReference type="SMART" id="SM00020">
    <property type="entry name" value="Tryp_SPc"/>
    <property type="match status" value="1"/>
</dbReference>
<dbReference type="Pfam" id="PF00089">
    <property type="entry name" value="Trypsin"/>
    <property type="match status" value="1"/>
</dbReference>
<evidence type="ECO:0000259" key="1">
    <source>
        <dbReference type="PROSITE" id="PS50240"/>
    </source>
</evidence>
<feature type="domain" description="Peptidase S1" evidence="1">
    <location>
        <begin position="57"/>
        <end position="265"/>
    </location>
</feature>
<name>A0A1Y6BAC3_9BACT</name>
<dbReference type="PROSITE" id="PS00134">
    <property type="entry name" value="TRYPSIN_HIS"/>
    <property type="match status" value="1"/>
</dbReference>
<keyword evidence="3" id="KW-1185">Reference proteome</keyword>
<dbReference type="STRING" id="1513793.SAMN06296036_103169"/>
<dbReference type="InterPro" id="IPR009003">
    <property type="entry name" value="Peptidase_S1_PA"/>
</dbReference>
<dbReference type="InterPro" id="IPR001314">
    <property type="entry name" value="Peptidase_S1A"/>
</dbReference>
<protein>
    <submittedName>
        <fullName evidence="2">Trypsin</fullName>
    </submittedName>
</protein>
<dbReference type="InterPro" id="IPR001254">
    <property type="entry name" value="Trypsin_dom"/>
</dbReference>
<evidence type="ECO:0000313" key="2">
    <source>
        <dbReference type="EMBL" id="SMF01273.1"/>
    </source>
</evidence>
<sequence>MRKTYETWPNGQELPYQRSEIRKLDMIMNSAWKAAVIASALVLGACGSEQQNSGLDIINGSIPSDDGLIEQSTVALVSSNGSVFCTGTLVSSRHVISAAHCLQGFGGTLYIGFGRNSSEFTYVRASDYTTNPNYTGSFAKSVPGDISIVELSESAPSKYNPVSIYKGSISGQTVYLAGFGQTESGGSGQLYYTSVGVSSTTSNELTVYENGTGACYGDSGGPAYVYTNGELQVVGATSRGQTGCRGSSVYTYIPYFLSWIEGWTGLNL</sequence>
<dbReference type="PANTHER" id="PTHR24260:SF136">
    <property type="entry name" value="GH08193P-RELATED"/>
    <property type="match status" value="1"/>
</dbReference>
<dbReference type="Gene3D" id="2.40.10.10">
    <property type="entry name" value="Trypsin-like serine proteases"/>
    <property type="match status" value="1"/>
</dbReference>
<dbReference type="PANTHER" id="PTHR24260">
    <property type="match status" value="1"/>
</dbReference>
<dbReference type="EMBL" id="FWZT01000003">
    <property type="protein sequence ID" value="SMF01273.1"/>
    <property type="molecule type" value="Genomic_DNA"/>
</dbReference>
<evidence type="ECO:0000313" key="3">
    <source>
        <dbReference type="Proteomes" id="UP000192907"/>
    </source>
</evidence>
<dbReference type="PRINTS" id="PR00722">
    <property type="entry name" value="CHYMOTRYPSIN"/>
</dbReference>
<dbReference type="GO" id="GO:0004252">
    <property type="term" value="F:serine-type endopeptidase activity"/>
    <property type="evidence" value="ECO:0007669"/>
    <property type="project" value="InterPro"/>
</dbReference>
<dbReference type="PROSITE" id="PS50240">
    <property type="entry name" value="TRYPSIN_DOM"/>
    <property type="match status" value="1"/>
</dbReference>
<dbReference type="InterPro" id="IPR043504">
    <property type="entry name" value="Peptidase_S1_PA_chymotrypsin"/>
</dbReference>
<proteinExistence type="predicted"/>